<dbReference type="Proteomes" id="UP001469553">
    <property type="component" value="Unassembled WGS sequence"/>
</dbReference>
<proteinExistence type="predicted"/>
<evidence type="ECO:0000313" key="3">
    <source>
        <dbReference type="Proteomes" id="UP001469553"/>
    </source>
</evidence>
<sequence>MAGTVIVLTADLTHMQKNTQRNSKQFWKFIARILEQSLFQKGYSVQGGLDLPGRWQMSLEIQGGLFWESTRNFRGPSKQIVGGWIGCMQARKEYRRTDSQLEPGSSEAGCDKPSD</sequence>
<gene>
    <name evidence="2" type="ORF">AMECASPLE_023325</name>
</gene>
<name>A0ABV0Y4B3_9TELE</name>
<organism evidence="2 3">
    <name type="scientific">Ameca splendens</name>
    <dbReference type="NCBI Taxonomy" id="208324"/>
    <lineage>
        <taxon>Eukaryota</taxon>
        <taxon>Metazoa</taxon>
        <taxon>Chordata</taxon>
        <taxon>Craniata</taxon>
        <taxon>Vertebrata</taxon>
        <taxon>Euteleostomi</taxon>
        <taxon>Actinopterygii</taxon>
        <taxon>Neopterygii</taxon>
        <taxon>Teleostei</taxon>
        <taxon>Neoteleostei</taxon>
        <taxon>Acanthomorphata</taxon>
        <taxon>Ovalentaria</taxon>
        <taxon>Atherinomorphae</taxon>
        <taxon>Cyprinodontiformes</taxon>
        <taxon>Goodeidae</taxon>
        <taxon>Ameca</taxon>
    </lineage>
</organism>
<protein>
    <submittedName>
        <fullName evidence="2">Uncharacterized protein</fullName>
    </submittedName>
</protein>
<keyword evidence="3" id="KW-1185">Reference proteome</keyword>
<feature type="region of interest" description="Disordered" evidence="1">
    <location>
        <begin position="96"/>
        <end position="115"/>
    </location>
</feature>
<comment type="caution">
    <text evidence="2">The sequence shown here is derived from an EMBL/GenBank/DDBJ whole genome shotgun (WGS) entry which is preliminary data.</text>
</comment>
<evidence type="ECO:0000313" key="2">
    <source>
        <dbReference type="EMBL" id="MEQ2288510.1"/>
    </source>
</evidence>
<dbReference type="EMBL" id="JAHRIP010020948">
    <property type="protein sequence ID" value="MEQ2288510.1"/>
    <property type="molecule type" value="Genomic_DNA"/>
</dbReference>
<reference evidence="2 3" key="1">
    <citation type="submission" date="2021-06" db="EMBL/GenBank/DDBJ databases">
        <authorList>
            <person name="Palmer J.M."/>
        </authorList>
    </citation>
    <scope>NUCLEOTIDE SEQUENCE [LARGE SCALE GENOMIC DNA]</scope>
    <source>
        <strain evidence="2 3">AS_MEX2019</strain>
        <tissue evidence="2">Muscle</tissue>
    </source>
</reference>
<evidence type="ECO:0000256" key="1">
    <source>
        <dbReference type="SAM" id="MobiDB-lite"/>
    </source>
</evidence>
<accession>A0ABV0Y4B3</accession>